<dbReference type="PANTHER" id="PTHR24113:SF15">
    <property type="entry name" value="NACHT DOMAIN-CONTAINING PROTEIN"/>
    <property type="match status" value="1"/>
</dbReference>
<dbReference type="EMBL" id="GBEZ01011941">
    <property type="protein sequence ID" value="JAC73896.1"/>
    <property type="molecule type" value="Transcribed_RNA"/>
</dbReference>
<dbReference type="GO" id="GO:0005829">
    <property type="term" value="C:cytosol"/>
    <property type="evidence" value="ECO:0007669"/>
    <property type="project" value="TreeGrafter"/>
</dbReference>
<protein>
    <submittedName>
        <fullName evidence="3">Nod3 protein</fullName>
    </submittedName>
</protein>
<name>A0A061RTJ6_9CHLO</name>
<dbReference type="GO" id="GO:0005930">
    <property type="term" value="C:axoneme"/>
    <property type="evidence" value="ECO:0007669"/>
    <property type="project" value="UniProtKB-SubCell"/>
</dbReference>
<accession>A0A061RTJ6</accession>
<evidence type="ECO:0000256" key="2">
    <source>
        <dbReference type="SAM" id="MobiDB-lite"/>
    </source>
</evidence>
<feature type="region of interest" description="Disordered" evidence="2">
    <location>
        <begin position="66"/>
        <end position="89"/>
    </location>
</feature>
<evidence type="ECO:0000313" key="3">
    <source>
        <dbReference type="EMBL" id="JAC73896.1"/>
    </source>
</evidence>
<dbReference type="GO" id="GO:0005634">
    <property type="term" value="C:nucleus"/>
    <property type="evidence" value="ECO:0007669"/>
    <property type="project" value="TreeGrafter"/>
</dbReference>
<organism evidence="3">
    <name type="scientific">Tetraselmis sp. GSL018</name>
    <dbReference type="NCBI Taxonomy" id="582737"/>
    <lineage>
        <taxon>Eukaryota</taxon>
        <taxon>Viridiplantae</taxon>
        <taxon>Chlorophyta</taxon>
        <taxon>core chlorophytes</taxon>
        <taxon>Chlorodendrophyceae</taxon>
        <taxon>Chlorodendrales</taxon>
        <taxon>Chlorodendraceae</taxon>
        <taxon>Tetraselmis</taxon>
    </lineage>
</organism>
<dbReference type="GO" id="GO:0005096">
    <property type="term" value="F:GTPase activator activity"/>
    <property type="evidence" value="ECO:0007669"/>
    <property type="project" value="InterPro"/>
</dbReference>
<dbReference type="AlphaFoldDB" id="A0A061RTJ6"/>
<proteinExistence type="predicted"/>
<dbReference type="GO" id="GO:0048471">
    <property type="term" value="C:perinuclear region of cytoplasm"/>
    <property type="evidence" value="ECO:0007669"/>
    <property type="project" value="TreeGrafter"/>
</dbReference>
<dbReference type="GO" id="GO:0006913">
    <property type="term" value="P:nucleocytoplasmic transport"/>
    <property type="evidence" value="ECO:0007669"/>
    <property type="project" value="TreeGrafter"/>
</dbReference>
<dbReference type="SMART" id="SM00368">
    <property type="entry name" value="LRR_RI"/>
    <property type="match status" value="6"/>
</dbReference>
<gene>
    <name evidence="3" type="ORF">TSPGSL018_27506</name>
</gene>
<comment type="subcellular location">
    <subcellularLocation>
        <location evidence="1">Cytoplasm</location>
        <location evidence="1">Cytoskeleton</location>
        <location evidence="1">Cilium axoneme</location>
    </subcellularLocation>
</comment>
<dbReference type="GO" id="GO:0031267">
    <property type="term" value="F:small GTPase binding"/>
    <property type="evidence" value="ECO:0007669"/>
    <property type="project" value="TreeGrafter"/>
</dbReference>
<dbReference type="InterPro" id="IPR032675">
    <property type="entry name" value="LRR_dom_sf"/>
</dbReference>
<evidence type="ECO:0000256" key="1">
    <source>
        <dbReference type="ARBA" id="ARBA00004430"/>
    </source>
</evidence>
<dbReference type="SUPFAM" id="SSF52047">
    <property type="entry name" value="RNI-like"/>
    <property type="match status" value="1"/>
</dbReference>
<dbReference type="Pfam" id="PF13516">
    <property type="entry name" value="LRR_6"/>
    <property type="match status" value="5"/>
</dbReference>
<sequence>MPSKEGLCSNLTSLNLENNCIDDAGALALAEMLQAQGPASRLTFLDLTSNEITAIGAKALSEALAPASSEGSDAGSDPSEEAPRRRTPNATLRVLNLADGPKGAQALATALQEGGCRIEALDLADNGIRTEGAETLADVLLSRTSVTSLNLSGNSLGNTGAKALAELLKPEHALRRLALSRNGITLLGVKQLAHTFHTFQLYRKDSESTKQIHKTLILTGNNVPYNEGYNAFLGTKNLVVRL</sequence>
<reference evidence="3" key="1">
    <citation type="submission" date="2014-05" db="EMBL/GenBank/DDBJ databases">
        <title>The transcriptome of the halophilic microalga Tetraselmis sp. GSL018 isolated from the Great Salt Lake, Utah.</title>
        <authorList>
            <person name="Jinkerson R.E."/>
            <person name="D'Adamo S."/>
            <person name="Posewitz M.C."/>
        </authorList>
    </citation>
    <scope>NUCLEOTIDE SEQUENCE</scope>
    <source>
        <strain evidence="3">GSL018</strain>
    </source>
</reference>
<dbReference type="InterPro" id="IPR027038">
    <property type="entry name" value="RanGap"/>
</dbReference>
<dbReference type="InterPro" id="IPR001611">
    <property type="entry name" value="Leu-rich_rpt"/>
</dbReference>
<dbReference type="Gene3D" id="3.80.10.10">
    <property type="entry name" value="Ribonuclease Inhibitor"/>
    <property type="match status" value="2"/>
</dbReference>
<dbReference type="PANTHER" id="PTHR24113">
    <property type="entry name" value="RAN GTPASE-ACTIVATING PROTEIN 1"/>
    <property type="match status" value="1"/>
</dbReference>